<proteinExistence type="predicted"/>
<sequence>MLRSSGINIIEKEKIEGWPRAKVPFYGTPWHCSSGSYCFRHDGVTNNLYSLSPCGDEKAETMRKMHHKLESMSNRAKFRKQQIGFSRAPKKFPAIPMYTSKASVRRLVPKDETDQDYEWLKPEKASHTQKSGGLYVSRGYG</sequence>
<gene>
    <name evidence="2" type="ORF">LSP00402_LOCUS1507</name>
</gene>
<organism evidence="2">
    <name type="scientific">Lotharella oceanica</name>
    <dbReference type="NCBI Taxonomy" id="641309"/>
    <lineage>
        <taxon>Eukaryota</taxon>
        <taxon>Sar</taxon>
        <taxon>Rhizaria</taxon>
        <taxon>Cercozoa</taxon>
        <taxon>Chlorarachniophyceae</taxon>
        <taxon>Lotharella</taxon>
    </lineage>
</organism>
<evidence type="ECO:0000256" key="1">
    <source>
        <dbReference type="SAM" id="MobiDB-lite"/>
    </source>
</evidence>
<feature type="compositionally biased region" description="Basic and acidic residues" evidence="1">
    <location>
        <begin position="116"/>
        <end position="126"/>
    </location>
</feature>
<accession>A0A7S2THK5</accession>
<dbReference type="EMBL" id="HBHP01002306">
    <property type="protein sequence ID" value="CAD9746878.1"/>
    <property type="molecule type" value="Transcribed_RNA"/>
</dbReference>
<dbReference type="AlphaFoldDB" id="A0A7S2THK5"/>
<evidence type="ECO:0000313" key="2">
    <source>
        <dbReference type="EMBL" id="CAD9746878.1"/>
    </source>
</evidence>
<feature type="region of interest" description="Disordered" evidence="1">
    <location>
        <begin position="116"/>
        <end position="141"/>
    </location>
</feature>
<name>A0A7S2THK5_9EUKA</name>
<reference evidence="2" key="1">
    <citation type="submission" date="2021-01" db="EMBL/GenBank/DDBJ databases">
        <authorList>
            <person name="Corre E."/>
            <person name="Pelletier E."/>
            <person name="Niang G."/>
            <person name="Scheremetjew M."/>
            <person name="Finn R."/>
            <person name="Kale V."/>
            <person name="Holt S."/>
            <person name="Cochrane G."/>
            <person name="Meng A."/>
            <person name="Brown T."/>
            <person name="Cohen L."/>
        </authorList>
    </citation>
    <scope>NUCLEOTIDE SEQUENCE</scope>
    <source>
        <strain evidence="2">CCMP622</strain>
    </source>
</reference>
<protein>
    <submittedName>
        <fullName evidence="2">Uncharacterized protein</fullName>
    </submittedName>
</protein>